<reference evidence="2" key="1">
    <citation type="journal article" date="2009" name="Science">
        <title>The B73 maize genome: complexity, diversity, and dynamics.</title>
        <authorList>
            <person name="Schnable P.S."/>
            <person name="Ware D."/>
            <person name="Fulton R.S."/>
            <person name="Stein J.C."/>
            <person name="Wei F."/>
            <person name="Pasternak S."/>
            <person name="Liang C."/>
            <person name="Zhang J."/>
            <person name="Fulton L."/>
            <person name="Graves T.A."/>
            <person name="Minx P."/>
            <person name="Reily A.D."/>
            <person name="Courtney L."/>
            <person name="Kruchowski S.S."/>
            <person name="Tomlinson C."/>
            <person name="Strong C."/>
            <person name="Delehaunty K."/>
            <person name="Fronick C."/>
            <person name="Courtney B."/>
            <person name="Rock S.M."/>
            <person name="Belter E."/>
            <person name="Du F."/>
            <person name="Kim K."/>
            <person name="Abbott R.M."/>
            <person name="Cotton M."/>
            <person name="Levy A."/>
            <person name="Marchetto P."/>
            <person name="Ochoa K."/>
            <person name="Jackson S.M."/>
            <person name="Gillam B."/>
            <person name="Chen W."/>
            <person name="Yan L."/>
            <person name="Higginbotham J."/>
            <person name="Cardenas M."/>
            <person name="Waligorski J."/>
            <person name="Applebaum E."/>
            <person name="Phelps L."/>
            <person name="Falcone J."/>
            <person name="Kanchi K."/>
            <person name="Thane T."/>
            <person name="Scimone A."/>
            <person name="Thane N."/>
            <person name="Henke J."/>
            <person name="Wang T."/>
            <person name="Ruppert J."/>
            <person name="Shah N."/>
            <person name="Rotter K."/>
            <person name="Hodges J."/>
            <person name="Ingenthron E."/>
            <person name="Cordes M."/>
            <person name="Kohlberg S."/>
            <person name="Sgro J."/>
            <person name="Delgado B."/>
            <person name="Mead K."/>
            <person name="Chinwalla A."/>
            <person name="Leonard S."/>
            <person name="Crouse K."/>
            <person name="Collura K."/>
            <person name="Kudrna D."/>
            <person name="Currie J."/>
            <person name="He R."/>
            <person name="Angelova A."/>
            <person name="Rajasekar S."/>
            <person name="Mueller T."/>
            <person name="Lomeli R."/>
            <person name="Scara G."/>
            <person name="Ko A."/>
            <person name="Delaney K."/>
            <person name="Wissotski M."/>
            <person name="Lopez G."/>
            <person name="Campos D."/>
            <person name="Braidotti M."/>
            <person name="Ashley E."/>
            <person name="Golser W."/>
            <person name="Kim H."/>
            <person name="Lee S."/>
            <person name="Lin J."/>
            <person name="Dujmic Z."/>
            <person name="Kim W."/>
            <person name="Talag J."/>
            <person name="Zuccolo A."/>
            <person name="Fan C."/>
            <person name="Sebastian A."/>
            <person name="Kramer M."/>
            <person name="Spiegel L."/>
            <person name="Nascimento L."/>
            <person name="Zutavern T."/>
            <person name="Miller B."/>
            <person name="Ambroise C."/>
            <person name="Muller S."/>
            <person name="Spooner W."/>
            <person name="Narechania A."/>
            <person name="Ren L."/>
            <person name="Wei S."/>
            <person name="Kumari S."/>
            <person name="Faga B."/>
            <person name="Levy M.J."/>
            <person name="McMahan L."/>
            <person name="Van Buren P."/>
            <person name="Vaughn M.W."/>
            <person name="Ying K."/>
            <person name="Yeh C.-T."/>
            <person name="Emrich S.J."/>
            <person name="Jia Y."/>
            <person name="Kalyanaraman A."/>
            <person name="Hsia A.-P."/>
            <person name="Barbazuk W.B."/>
            <person name="Baucom R.S."/>
            <person name="Brutnell T.P."/>
            <person name="Carpita N.C."/>
            <person name="Chaparro C."/>
            <person name="Chia J.-M."/>
            <person name="Deragon J.-M."/>
            <person name="Estill J.C."/>
            <person name="Fu Y."/>
            <person name="Jeddeloh J.A."/>
            <person name="Han Y."/>
            <person name="Lee H."/>
            <person name="Li P."/>
            <person name="Lisch D.R."/>
            <person name="Liu S."/>
            <person name="Liu Z."/>
            <person name="Nagel D.H."/>
            <person name="McCann M.C."/>
            <person name="SanMiguel P."/>
            <person name="Myers A.M."/>
            <person name="Nettleton D."/>
            <person name="Nguyen J."/>
            <person name="Penning B.W."/>
            <person name="Ponnala L."/>
            <person name="Schneider K.L."/>
            <person name="Schwartz D.C."/>
            <person name="Sharma A."/>
            <person name="Soderlund C."/>
            <person name="Springer N.M."/>
            <person name="Sun Q."/>
            <person name="Wang H."/>
            <person name="Waterman M."/>
            <person name="Westerman R."/>
            <person name="Wolfgruber T.K."/>
            <person name="Yang L."/>
            <person name="Yu Y."/>
            <person name="Zhang L."/>
            <person name="Zhou S."/>
            <person name="Zhu Q."/>
            <person name="Bennetzen J.L."/>
            <person name="Dawe R.K."/>
            <person name="Jiang J."/>
            <person name="Jiang N."/>
            <person name="Presting G.G."/>
            <person name="Wessler S.R."/>
            <person name="Aluru S."/>
            <person name="Martienssen R.A."/>
            <person name="Clifton S.W."/>
            <person name="McCombie W.R."/>
            <person name="Wing R.A."/>
            <person name="Wilson R.K."/>
        </authorList>
    </citation>
    <scope>NUCLEOTIDE SEQUENCE [LARGE SCALE GENOMIC DNA]</scope>
    <source>
        <strain evidence="2">cv. B73</strain>
    </source>
</reference>
<dbReference type="PANTHER" id="PTHR36734">
    <property type="entry name" value="YCF37-LIKE PROTEIN"/>
    <property type="match status" value="1"/>
</dbReference>
<evidence type="ECO:0007829" key="3">
    <source>
        <dbReference type="PeptideAtlas" id="A0A804PPH3"/>
    </source>
</evidence>
<evidence type="ECO:0000313" key="2">
    <source>
        <dbReference type="Proteomes" id="UP000007305"/>
    </source>
</evidence>
<dbReference type="Gramene" id="Zm00001eb258740_T003">
    <property type="protein sequence ID" value="Zm00001eb258740_P003"/>
    <property type="gene ID" value="Zm00001eb258740"/>
</dbReference>
<name>A0A804PPH3_MAIZE</name>
<accession>A0A804PPH3</accession>
<dbReference type="EnsemblPlants" id="Zm00001eb258740_T003">
    <property type="protein sequence ID" value="Zm00001eb258740_P003"/>
    <property type="gene ID" value="Zm00001eb258740"/>
</dbReference>
<protein>
    <recommendedName>
        <fullName evidence="4">YCF37-like protein</fullName>
    </recommendedName>
</protein>
<proteinExistence type="evidence at protein level"/>
<dbReference type="Proteomes" id="UP000007305">
    <property type="component" value="Chromosome 5"/>
</dbReference>
<dbReference type="PANTHER" id="PTHR36734:SF1">
    <property type="entry name" value="OS02G0815300 PROTEIN"/>
    <property type="match status" value="1"/>
</dbReference>
<organism evidence="1 2">
    <name type="scientific">Zea mays</name>
    <name type="common">Maize</name>
    <dbReference type="NCBI Taxonomy" id="4577"/>
    <lineage>
        <taxon>Eukaryota</taxon>
        <taxon>Viridiplantae</taxon>
        <taxon>Streptophyta</taxon>
        <taxon>Embryophyta</taxon>
        <taxon>Tracheophyta</taxon>
        <taxon>Spermatophyta</taxon>
        <taxon>Magnoliopsida</taxon>
        <taxon>Liliopsida</taxon>
        <taxon>Poales</taxon>
        <taxon>Poaceae</taxon>
        <taxon>PACMAD clade</taxon>
        <taxon>Panicoideae</taxon>
        <taxon>Andropogonodae</taxon>
        <taxon>Andropogoneae</taxon>
        <taxon>Tripsacinae</taxon>
        <taxon>Zea</taxon>
    </lineage>
</organism>
<evidence type="ECO:0000313" key="1">
    <source>
        <dbReference type="EnsemblPlants" id="Zm00001eb258740_P003"/>
    </source>
</evidence>
<reference evidence="1" key="2">
    <citation type="submission" date="2019-07" db="EMBL/GenBank/DDBJ databases">
        <authorList>
            <person name="Seetharam A."/>
            <person name="Woodhouse M."/>
            <person name="Cannon E."/>
        </authorList>
    </citation>
    <scope>NUCLEOTIDE SEQUENCE [LARGE SCALE GENOMIC DNA]</scope>
    <source>
        <strain evidence="1">cv. B73</strain>
    </source>
</reference>
<sequence length="135" mass="13307">MAVSIAGSSIRLHVAPPSRRRVSVVSAAAAARLDRRSAALLLLSTAVPAASAATAPPASAAGIGLFGIRKKLERAEEAAVEAVREKEVASEGLQLVAGAELAGDGLVQAAVVAGAEALGVVVGLSVVNGILKPEA</sequence>
<gene>
    <name evidence="1" type="primary">LOC100277436</name>
</gene>
<keyword evidence="3" id="KW-1267">Proteomics identification</keyword>
<reference evidence="1" key="3">
    <citation type="submission" date="2021-05" db="UniProtKB">
        <authorList>
            <consortium name="EnsemblPlants"/>
        </authorList>
    </citation>
    <scope>IDENTIFICATION</scope>
    <source>
        <strain evidence="1">cv. B73</strain>
    </source>
</reference>
<dbReference type="AlphaFoldDB" id="A0A804PPH3"/>
<evidence type="ECO:0008006" key="4">
    <source>
        <dbReference type="Google" id="ProtNLM"/>
    </source>
</evidence>
<keyword evidence="2" id="KW-1185">Reference proteome</keyword>